<comment type="caution">
    <text evidence="2">The sequence shown here is derived from an EMBL/GenBank/DDBJ whole genome shotgun (WGS) entry which is preliminary data.</text>
</comment>
<dbReference type="OrthoDB" id="1899935at2759"/>
<organism evidence="2 3">
    <name type="scientific">Artemisia annua</name>
    <name type="common">Sweet wormwood</name>
    <dbReference type="NCBI Taxonomy" id="35608"/>
    <lineage>
        <taxon>Eukaryota</taxon>
        <taxon>Viridiplantae</taxon>
        <taxon>Streptophyta</taxon>
        <taxon>Embryophyta</taxon>
        <taxon>Tracheophyta</taxon>
        <taxon>Spermatophyta</taxon>
        <taxon>Magnoliopsida</taxon>
        <taxon>eudicotyledons</taxon>
        <taxon>Gunneridae</taxon>
        <taxon>Pentapetalae</taxon>
        <taxon>asterids</taxon>
        <taxon>campanulids</taxon>
        <taxon>Asterales</taxon>
        <taxon>Asteraceae</taxon>
        <taxon>Asteroideae</taxon>
        <taxon>Anthemideae</taxon>
        <taxon>Artemisiinae</taxon>
        <taxon>Artemisia</taxon>
    </lineage>
</organism>
<gene>
    <name evidence="2" type="ORF">CTI12_AA598950</name>
</gene>
<name>A0A2U1KIC4_ARTAN</name>
<evidence type="ECO:0000313" key="3">
    <source>
        <dbReference type="Proteomes" id="UP000245207"/>
    </source>
</evidence>
<dbReference type="EMBL" id="PKPP01018060">
    <property type="protein sequence ID" value="PWA36524.1"/>
    <property type="molecule type" value="Genomic_DNA"/>
</dbReference>
<evidence type="ECO:0000313" key="2">
    <source>
        <dbReference type="EMBL" id="PWA36524.1"/>
    </source>
</evidence>
<proteinExistence type="predicted"/>
<dbReference type="InterPro" id="IPR029480">
    <property type="entry name" value="Transpos_assoc"/>
</dbReference>
<dbReference type="Pfam" id="PF13963">
    <property type="entry name" value="Transpos_assoc"/>
    <property type="match status" value="1"/>
</dbReference>
<dbReference type="AlphaFoldDB" id="A0A2U1KIC4"/>
<feature type="domain" description="Transposase-associated" evidence="1">
    <location>
        <begin position="54"/>
        <end position="96"/>
    </location>
</feature>
<evidence type="ECO:0000259" key="1">
    <source>
        <dbReference type="Pfam" id="PF13963"/>
    </source>
</evidence>
<dbReference type="Proteomes" id="UP000245207">
    <property type="component" value="Unassembled WGS sequence"/>
</dbReference>
<reference evidence="2 3" key="1">
    <citation type="journal article" date="2018" name="Mol. Plant">
        <title>The genome of Artemisia annua provides insight into the evolution of Asteraceae family and artemisinin biosynthesis.</title>
        <authorList>
            <person name="Shen Q."/>
            <person name="Zhang L."/>
            <person name="Liao Z."/>
            <person name="Wang S."/>
            <person name="Yan T."/>
            <person name="Shi P."/>
            <person name="Liu M."/>
            <person name="Fu X."/>
            <person name="Pan Q."/>
            <person name="Wang Y."/>
            <person name="Lv Z."/>
            <person name="Lu X."/>
            <person name="Zhang F."/>
            <person name="Jiang W."/>
            <person name="Ma Y."/>
            <person name="Chen M."/>
            <person name="Hao X."/>
            <person name="Li L."/>
            <person name="Tang Y."/>
            <person name="Lv G."/>
            <person name="Zhou Y."/>
            <person name="Sun X."/>
            <person name="Brodelius P.E."/>
            <person name="Rose J.K.C."/>
            <person name="Tang K."/>
        </authorList>
    </citation>
    <scope>NUCLEOTIDE SEQUENCE [LARGE SCALE GENOMIC DNA]</scope>
    <source>
        <strain evidence="3">cv. Huhao1</strain>
        <tissue evidence="2">Leaf</tissue>
    </source>
</reference>
<sequence length="188" mass="21955">MVVCYSHFTTVLIDYQIMVVCYGLTVLIDYQIMVVCYGHFTTVLVDLFSATMERQWIYGMSLNDPEFMKGVESFLIAAESHRVAKGDTEIFCPCSKYSYSFAFQYRAFEIKFDCMMAKCFQQKGIWECGYYPMKSMYDLALYKQADFPKHLWDDTRHLKPMEIDQVVLMTLNAFHKFVVDPLDATAPQ</sequence>
<keyword evidence="3" id="KW-1185">Reference proteome</keyword>
<protein>
    <recommendedName>
        <fullName evidence="1">Transposase-associated domain-containing protein</fullName>
    </recommendedName>
</protein>
<accession>A0A2U1KIC4</accession>